<evidence type="ECO:0000313" key="5">
    <source>
        <dbReference type="EMBL" id="XAO45741.1"/>
    </source>
</evidence>
<dbReference type="GO" id="GO:0003700">
    <property type="term" value="F:DNA-binding transcription factor activity"/>
    <property type="evidence" value="ECO:0007669"/>
    <property type="project" value="InterPro"/>
</dbReference>
<keyword evidence="6" id="KW-1185">Reference proteome</keyword>
<dbReference type="Gene3D" id="1.10.10.10">
    <property type="entry name" value="Winged helix-like DNA-binding domain superfamily/Winged helix DNA-binding domain"/>
    <property type="match status" value="1"/>
</dbReference>
<reference evidence="5 6" key="1">
    <citation type="submission" date="2023-05" db="EMBL/GenBank/DDBJ databases">
        <title>Glutamicibacter sp. B1, complete genome.</title>
        <authorList>
            <person name="Long Y.H."/>
            <person name="Fang T."/>
            <person name="Li X.Y."/>
        </authorList>
    </citation>
    <scope>NUCLEOTIDE SEQUENCE [LARGE SCALE GENOMIC DNA]</scope>
    <source>
        <strain evidence="5 6">B1</strain>
    </source>
</reference>
<dbReference type="InterPro" id="IPR027395">
    <property type="entry name" value="WH_DNA-bd_dom"/>
</dbReference>
<evidence type="ECO:0000259" key="4">
    <source>
        <dbReference type="PROSITE" id="PS50995"/>
    </source>
</evidence>
<dbReference type="AlphaFoldDB" id="A0AAU6WDG7"/>
<evidence type="ECO:0000256" key="3">
    <source>
        <dbReference type="ARBA" id="ARBA00023163"/>
    </source>
</evidence>
<protein>
    <submittedName>
        <fullName evidence="5">Transcriptional regulator</fullName>
    </submittedName>
</protein>
<evidence type="ECO:0000256" key="1">
    <source>
        <dbReference type="ARBA" id="ARBA00023015"/>
    </source>
</evidence>
<evidence type="ECO:0000313" key="6">
    <source>
        <dbReference type="Proteomes" id="UP001486888"/>
    </source>
</evidence>
<dbReference type="Proteomes" id="UP001486888">
    <property type="component" value="Chromosome"/>
</dbReference>
<dbReference type="PROSITE" id="PS50995">
    <property type="entry name" value="HTH_MARR_2"/>
    <property type="match status" value="1"/>
</dbReference>
<evidence type="ECO:0000256" key="2">
    <source>
        <dbReference type="ARBA" id="ARBA00023125"/>
    </source>
</evidence>
<dbReference type="InterPro" id="IPR023187">
    <property type="entry name" value="Tscrpt_reg_MarR-type_CS"/>
</dbReference>
<dbReference type="SMART" id="SM00347">
    <property type="entry name" value="HTH_MARR"/>
    <property type="match status" value="1"/>
</dbReference>
<dbReference type="GO" id="GO:0006950">
    <property type="term" value="P:response to stress"/>
    <property type="evidence" value="ECO:0007669"/>
    <property type="project" value="TreeGrafter"/>
</dbReference>
<dbReference type="PANTHER" id="PTHR33164">
    <property type="entry name" value="TRANSCRIPTIONAL REGULATOR, MARR FAMILY"/>
    <property type="match status" value="1"/>
</dbReference>
<dbReference type="GO" id="GO:0003677">
    <property type="term" value="F:DNA binding"/>
    <property type="evidence" value="ECO:0007669"/>
    <property type="project" value="UniProtKB-KW"/>
</dbReference>
<dbReference type="InterPro" id="IPR036390">
    <property type="entry name" value="WH_DNA-bd_sf"/>
</dbReference>
<proteinExistence type="predicted"/>
<sequence length="144" mass="15909">MQYSSEDDDLPQLLFDAIFPMLGIVHSARTISPGKIGILRALAAEEHVSATQLSHAIGVSQQAISLSTKELESFGFIERHKDESDRRKLWFRLTEAGRQKLQAEIALGRQALKDAIGKELSSAELKLVRDAIPALAKIRKAVHP</sequence>
<dbReference type="Pfam" id="PF13601">
    <property type="entry name" value="HTH_34"/>
    <property type="match status" value="1"/>
</dbReference>
<dbReference type="InterPro" id="IPR039422">
    <property type="entry name" value="MarR/SlyA-like"/>
</dbReference>
<feature type="domain" description="HTH marR-type" evidence="4">
    <location>
        <begin position="7"/>
        <end position="137"/>
    </location>
</feature>
<keyword evidence="1" id="KW-0805">Transcription regulation</keyword>
<dbReference type="InterPro" id="IPR000835">
    <property type="entry name" value="HTH_MarR-typ"/>
</dbReference>
<accession>A0AAU6WDG7</accession>
<dbReference type="PRINTS" id="PR00598">
    <property type="entry name" value="HTHMARR"/>
</dbReference>
<dbReference type="PANTHER" id="PTHR33164:SF89">
    <property type="entry name" value="MARR FAMILY REGULATORY PROTEIN"/>
    <property type="match status" value="1"/>
</dbReference>
<keyword evidence="3" id="KW-0804">Transcription</keyword>
<gene>
    <name evidence="5" type="ORF">QMQ05_15600</name>
</gene>
<dbReference type="KEGG" id="gey:QMQ05_15600"/>
<dbReference type="PROSITE" id="PS01117">
    <property type="entry name" value="HTH_MARR_1"/>
    <property type="match status" value="1"/>
</dbReference>
<keyword evidence="2" id="KW-0238">DNA-binding</keyword>
<dbReference type="EMBL" id="CP125942">
    <property type="protein sequence ID" value="XAO45741.1"/>
    <property type="molecule type" value="Genomic_DNA"/>
</dbReference>
<name>A0AAU6WDG7_9MICC</name>
<dbReference type="RefSeq" id="WP_345471508.1">
    <property type="nucleotide sequence ID" value="NZ_CP125942.1"/>
</dbReference>
<dbReference type="InterPro" id="IPR036388">
    <property type="entry name" value="WH-like_DNA-bd_sf"/>
</dbReference>
<dbReference type="SUPFAM" id="SSF46785">
    <property type="entry name" value="Winged helix' DNA-binding domain"/>
    <property type="match status" value="1"/>
</dbReference>
<organism evidence="5 6">
    <name type="scientific">Glutamicibacter ectropisis</name>
    <dbReference type="NCBI Taxonomy" id="3046593"/>
    <lineage>
        <taxon>Bacteria</taxon>
        <taxon>Bacillati</taxon>
        <taxon>Actinomycetota</taxon>
        <taxon>Actinomycetes</taxon>
        <taxon>Micrococcales</taxon>
        <taxon>Micrococcaceae</taxon>
        <taxon>Glutamicibacter</taxon>
    </lineage>
</organism>